<feature type="domain" description="SUF system FeS cluster assembly SufBD N-terminal" evidence="3">
    <location>
        <begin position="21"/>
        <end position="155"/>
    </location>
</feature>
<evidence type="ECO:0000313" key="5">
    <source>
        <dbReference type="EMBL" id="TXD79017.1"/>
    </source>
</evidence>
<dbReference type="RefSeq" id="WP_086498404.1">
    <property type="nucleotide sequence ID" value="NZ_MSSV01000002.1"/>
</dbReference>
<evidence type="ECO:0000259" key="3">
    <source>
        <dbReference type="Pfam" id="PF19295"/>
    </source>
</evidence>
<dbReference type="AlphaFoldDB" id="A0A2W7RCD5"/>
<evidence type="ECO:0000256" key="1">
    <source>
        <dbReference type="ARBA" id="ARBA00043967"/>
    </source>
</evidence>
<evidence type="ECO:0000313" key="4">
    <source>
        <dbReference type="EMBL" id="PZX57751.1"/>
    </source>
</evidence>
<comment type="caution">
    <text evidence="4">The sequence shown here is derived from an EMBL/GenBank/DDBJ whole genome shotgun (WGS) entry which is preliminary data.</text>
</comment>
<dbReference type="Proteomes" id="UP000321927">
    <property type="component" value="Unassembled WGS sequence"/>
</dbReference>
<keyword evidence="7" id="KW-1185">Reference proteome</keyword>
<reference evidence="5 7" key="2">
    <citation type="submission" date="2019-08" db="EMBL/GenBank/DDBJ databases">
        <title>Genome of Algoriphagus ratkowskyi IC026.</title>
        <authorList>
            <person name="Bowman J.P."/>
        </authorList>
    </citation>
    <scope>NUCLEOTIDE SEQUENCE [LARGE SCALE GENOMIC DNA]</scope>
    <source>
        <strain evidence="5 7">IC026</strain>
    </source>
</reference>
<organism evidence="4 6">
    <name type="scientific">Algoriphagus ratkowskyi</name>
    <dbReference type="NCBI Taxonomy" id="57028"/>
    <lineage>
        <taxon>Bacteria</taxon>
        <taxon>Pseudomonadati</taxon>
        <taxon>Bacteroidota</taxon>
        <taxon>Cytophagia</taxon>
        <taxon>Cytophagales</taxon>
        <taxon>Cyclobacteriaceae</taxon>
        <taxon>Algoriphagus</taxon>
    </lineage>
</organism>
<evidence type="ECO:0000259" key="2">
    <source>
        <dbReference type="Pfam" id="PF01458"/>
    </source>
</evidence>
<dbReference type="EMBL" id="VORV01000003">
    <property type="protein sequence ID" value="TXD79017.1"/>
    <property type="molecule type" value="Genomic_DNA"/>
</dbReference>
<protein>
    <submittedName>
        <fullName evidence="4">Fe-S cluster assembly protein SufD</fullName>
    </submittedName>
</protein>
<name>A0A2W7RCD5_9BACT</name>
<dbReference type="SUPFAM" id="SSF101960">
    <property type="entry name" value="Stabilizer of iron transporter SufD"/>
    <property type="match status" value="1"/>
</dbReference>
<dbReference type="InterPro" id="IPR011542">
    <property type="entry name" value="SUF_FeS_clus_asmbl_SufD"/>
</dbReference>
<dbReference type="Proteomes" id="UP000249115">
    <property type="component" value="Unassembled WGS sequence"/>
</dbReference>
<feature type="domain" description="SUF system FeS cluster assembly SufBD core" evidence="2">
    <location>
        <begin position="163"/>
        <end position="393"/>
    </location>
</feature>
<dbReference type="InterPro" id="IPR000825">
    <property type="entry name" value="SUF_FeS_clus_asmbl_SufBD_core"/>
</dbReference>
<dbReference type="InterPro" id="IPR045595">
    <property type="entry name" value="SufBD_N"/>
</dbReference>
<comment type="similarity">
    <text evidence="1">Belongs to the iron-sulfur cluster assembly SufBD family.</text>
</comment>
<dbReference type="NCBIfam" id="TIGR01981">
    <property type="entry name" value="sufD"/>
    <property type="match status" value="1"/>
</dbReference>
<dbReference type="Pfam" id="PF19295">
    <property type="entry name" value="SufBD_N"/>
    <property type="match status" value="1"/>
</dbReference>
<dbReference type="OrthoDB" id="9768262at2"/>
<dbReference type="PANTHER" id="PTHR43575:SF1">
    <property type="entry name" value="PROTEIN ABCI7, CHLOROPLASTIC"/>
    <property type="match status" value="1"/>
</dbReference>
<dbReference type="PANTHER" id="PTHR43575">
    <property type="entry name" value="PROTEIN ABCI7, CHLOROPLASTIC"/>
    <property type="match status" value="1"/>
</dbReference>
<evidence type="ECO:0000313" key="6">
    <source>
        <dbReference type="Proteomes" id="UP000249115"/>
    </source>
</evidence>
<dbReference type="EMBL" id="QKZU01000006">
    <property type="protein sequence ID" value="PZX57751.1"/>
    <property type="molecule type" value="Genomic_DNA"/>
</dbReference>
<accession>A0A2W7RCD5</accession>
<sequence length="422" mass="46419">MSTLIKEDILVELLATTGTGFEEVRAAGKQAFQVQGFPTNKSEEYKFTAITKKIEQSIQNFAPAAPFTVTAEEVNANIFEGYAGDVLVFANGHFAPALSSTIEGVEVSLLSEKSSIALGSIAKPEKDPFCALNQSSFEGGIFISVPKKAQIQKPILLLNFFKATAGQVIQPRVWIEAGDFAEVTFINHSVNLSDIPYFVNKVVEVKGGVNTQIRYYKLQNEGKNVIEVSNIETDIQKDARFTSVNISLSGEMVRNNLTLNILGSNSEGNMYGLYLLNGKTHVDNHTNVDHTVPHCESNELYKGVLADNSRGVFNGKIFVRQDAQKTNAFQQNSNILLSDDAVVNTKPQLEIWADDVKCSHGCTTGQLDEEALFYLQARGIGKLQAKGLLLYAFTGEVMDYITDQSFREYCIAQVQDRLGSNL</sequence>
<dbReference type="InterPro" id="IPR055346">
    <property type="entry name" value="Fe-S_cluster_assembly_SufBD"/>
</dbReference>
<gene>
    <name evidence="5" type="primary">sufD</name>
    <name evidence="5" type="ORF">ESW18_05740</name>
    <name evidence="4" type="ORF">LV84_01880</name>
</gene>
<proteinExistence type="inferred from homology"/>
<dbReference type="Pfam" id="PF01458">
    <property type="entry name" value="SUFBD_core"/>
    <property type="match status" value="1"/>
</dbReference>
<evidence type="ECO:0000313" key="7">
    <source>
        <dbReference type="Proteomes" id="UP000321927"/>
    </source>
</evidence>
<dbReference type="InterPro" id="IPR037284">
    <property type="entry name" value="SUF_FeS_clus_asmbl_SufBD_sf"/>
</dbReference>
<reference evidence="4 6" key="1">
    <citation type="submission" date="2018-06" db="EMBL/GenBank/DDBJ databases">
        <title>Genomic Encyclopedia of Archaeal and Bacterial Type Strains, Phase II (KMG-II): from individual species to whole genera.</title>
        <authorList>
            <person name="Goeker M."/>
        </authorList>
    </citation>
    <scope>NUCLEOTIDE SEQUENCE [LARGE SCALE GENOMIC DNA]</scope>
    <source>
        <strain evidence="4 6">DSM 22686</strain>
    </source>
</reference>
<dbReference type="GO" id="GO:0016226">
    <property type="term" value="P:iron-sulfur cluster assembly"/>
    <property type="evidence" value="ECO:0007669"/>
    <property type="project" value="InterPro"/>
</dbReference>